<feature type="domain" description="PDZ" evidence="5">
    <location>
        <begin position="268"/>
        <end position="359"/>
    </location>
</feature>
<dbReference type="AlphaFoldDB" id="A0A934KAY4"/>
<keyword evidence="7" id="KW-1185">Reference proteome</keyword>
<dbReference type="PRINTS" id="PR00834">
    <property type="entry name" value="PROTEASES2C"/>
</dbReference>
<sequence length="382" mass="37763">MRLSVAALAAAALALAACSTLPGSSDSPSASSPAASSQPGTSATPGQQPGPNQTPGQAVAPGPNSQGTFDSVHAAQVLSPTVALIIVTTTAGTGEGSGFVIQSAGGTSYLATNNHVVQGATKVLVAMPDGRHYTASVQGADALEDVAVVKVGDNLPVALFADSTRVQVGQPVVAIGSPLGSQGFGTVTVGVVSALHRTLSNVSGGDSRSSEALADVLQSDAPINPGNSGGPLGDGNGHVVGMNTANSSNAAGIGYAIPSRIVQRVAQNLIAGKAPGHPYLGVCFMTVEDALARDPSVKGYGVLVMGVAADTPAQRAGLKNGDVIERVDGVDLNNGQTFGGVIQLHNPGDPVRLTALRSGAKLELNTVLGDRPPGGGPTCNTP</sequence>
<evidence type="ECO:0000313" key="6">
    <source>
        <dbReference type="EMBL" id="MBJ7599773.1"/>
    </source>
</evidence>
<comment type="caution">
    <text evidence="6">The sequence shown here is derived from an EMBL/GenBank/DDBJ whole genome shotgun (WGS) entry which is preliminary data.</text>
</comment>
<dbReference type="Pfam" id="PF13180">
    <property type="entry name" value="PDZ_2"/>
    <property type="match status" value="1"/>
</dbReference>
<evidence type="ECO:0000259" key="5">
    <source>
        <dbReference type="PROSITE" id="PS50106"/>
    </source>
</evidence>
<feature type="chain" id="PRO_5037182478" evidence="4">
    <location>
        <begin position="17"/>
        <end position="382"/>
    </location>
</feature>
<feature type="region of interest" description="Disordered" evidence="3">
    <location>
        <begin position="22"/>
        <end position="67"/>
    </location>
</feature>
<keyword evidence="1" id="KW-0645">Protease</keyword>
<dbReference type="EMBL" id="JAEKNR010000172">
    <property type="protein sequence ID" value="MBJ7599773.1"/>
    <property type="molecule type" value="Genomic_DNA"/>
</dbReference>
<dbReference type="InterPro" id="IPR009003">
    <property type="entry name" value="Peptidase_S1_PA"/>
</dbReference>
<keyword evidence="2" id="KW-0378">Hydrolase</keyword>
<dbReference type="InterPro" id="IPR036034">
    <property type="entry name" value="PDZ_sf"/>
</dbReference>
<dbReference type="Proteomes" id="UP000612893">
    <property type="component" value="Unassembled WGS sequence"/>
</dbReference>
<feature type="region of interest" description="Disordered" evidence="3">
    <location>
        <begin position="219"/>
        <end position="240"/>
    </location>
</feature>
<keyword evidence="4" id="KW-0732">Signal</keyword>
<dbReference type="Gene3D" id="2.30.42.10">
    <property type="match status" value="1"/>
</dbReference>
<feature type="compositionally biased region" description="Low complexity" evidence="3">
    <location>
        <begin position="22"/>
        <end position="57"/>
    </location>
</feature>
<name>A0A934KAY4_9BACT</name>
<accession>A0A934KAY4</accession>
<dbReference type="PANTHER" id="PTHR43343:SF3">
    <property type="entry name" value="PROTEASE DO-LIKE 8, CHLOROPLASTIC"/>
    <property type="match status" value="1"/>
</dbReference>
<dbReference type="GO" id="GO:0004252">
    <property type="term" value="F:serine-type endopeptidase activity"/>
    <property type="evidence" value="ECO:0007669"/>
    <property type="project" value="InterPro"/>
</dbReference>
<dbReference type="PANTHER" id="PTHR43343">
    <property type="entry name" value="PEPTIDASE S12"/>
    <property type="match status" value="1"/>
</dbReference>
<organism evidence="6 7">
    <name type="scientific">Candidatus Nephthysia bennettiae</name>
    <dbReference type="NCBI Taxonomy" id="3127016"/>
    <lineage>
        <taxon>Bacteria</taxon>
        <taxon>Bacillati</taxon>
        <taxon>Candidatus Dormiibacterota</taxon>
        <taxon>Candidatus Dormibacteria</taxon>
        <taxon>Candidatus Dormibacterales</taxon>
        <taxon>Candidatus Dormibacteraceae</taxon>
        <taxon>Candidatus Nephthysia</taxon>
    </lineage>
</organism>
<reference evidence="6" key="1">
    <citation type="submission" date="2020-10" db="EMBL/GenBank/DDBJ databases">
        <title>Ca. Dormibacterota MAGs.</title>
        <authorList>
            <person name="Montgomery K."/>
        </authorList>
    </citation>
    <scope>NUCLEOTIDE SEQUENCE [LARGE SCALE GENOMIC DNA]</scope>
    <source>
        <strain evidence="6">SC8812_S17_10</strain>
    </source>
</reference>
<dbReference type="InterPro" id="IPR001940">
    <property type="entry name" value="Peptidase_S1C"/>
</dbReference>
<evidence type="ECO:0000256" key="3">
    <source>
        <dbReference type="SAM" id="MobiDB-lite"/>
    </source>
</evidence>
<protein>
    <submittedName>
        <fullName evidence="6">Trypsin-like peptidase domain-containing protein</fullName>
    </submittedName>
</protein>
<dbReference type="PROSITE" id="PS50106">
    <property type="entry name" value="PDZ"/>
    <property type="match status" value="1"/>
</dbReference>
<evidence type="ECO:0000256" key="4">
    <source>
        <dbReference type="SAM" id="SignalP"/>
    </source>
</evidence>
<feature type="compositionally biased region" description="Gly residues" evidence="3">
    <location>
        <begin position="227"/>
        <end position="238"/>
    </location>
</feature>
<gene>
    <name evidence="6" type="ORF">JF922_17060</name>
</gene>
<dbReference type="SMART" id="SM00228">
    <property type="entry name" value="PDZ"/>
    <property type="match status" value="1"/>
</dbReference>
<evidence type="ECO:0000256" key="1">
    <source>
        <dbReference type="ARBA" id="ARBA00022670"/>
    </source>
</evidence>
<dbReference type="PROSITE" id="PS51257">
    <property type="entry name" value="PROKAR_LIPOPROTEIN"/>
    <property type="match status" value="1"/>
</dbReference>
<dbReference type="Pfam" id="PF13365">
    <property type="entry name" value="Trypsin_2"/>
    <property type="match status" value="1"/>
</dbReference>
<dbReference type="CDD" id="cd06779">
    <property type="entry name" value="cpPDZ_Deg_HtrA-like"/>
    <property type="match status" value="1"/>
</dbReference>
<dbReference type="Gene3D" id="2.40.10.120">
    <property type="match status" value="1"/>
</dbReference>
<feature type="signal peptide" evidence="4">
    <location>
        <begin position="1"/>
        <end position="16"/>
    </location>
</feature>
<evidence type="ECO:0000313" key="7">
    <source>
        <dbReference type="Proteomes" id="UP000612893"/>
    </source>
</evidence>
<dbReference type="SUPFAM" id="SSF50494">
    <property type="entry name" value="Trypsin-like serine proteases"/>
    <property type="match status" value="1"/>
</dbReference>
<proteinExistence type="predicted"/>
<dbReference type="InterPro" id="IPR051201">
    <property type="entry name" value="Chloro_Bact_Ser_Proteases"/>
</dbReference>
<dbReference type="RefSeq" id="WP_338203385.1">
    <property type="nucleotide sequence ID" value="NZ_JAEKNR010000172.1"/>
</dbReference>
<dbReference type="SUPFAM" id="SSF50156">
    <property type="entry name" value="PDZ domain-like"/>
    <property type="match status" value="1"/>
</dbReference>
<evidence type="ECO:0000256" key="2">
    <source>
        <dbReference type="ARBA" id="ARBA00022801"/>
    </source>
</evidence>
<dbReference type="GO" id="GO:0006508">
    <property type="term" value="P:proteolysis"/>
    <property type="evidence" value="ECO:0007669"/>
    <property type="project" value="UniProtKB-KW"/>
</dbReference>
<dbReference type="InterPro" id="IPR001478">
    <property type="entry name" value="PDZ"/>
</dbReference>